<feature type="chain" id="PRO_5027111212" evidence="1">
    <location>
        <begin position="22"/>
        <end position="179"/>
    </location>
</feature>
<dbReference type="OMA" id="MISARFM"/>
<dbReference type="GeneID" id="111605712"/>
<reference evidence="3" key="1">
    <citation type="submission" date="2025-08" db="UniProtKB">
        <authorList>
            <consortium name="RefSeq"/>
        </authorList>
    </citation>
    <scope>IDENTIFICATION</scope>
    <source>
        <strain evidence="3">15085-1641.00</strain>
        <tissue evidence="3">Whole body</tissue>
    </source>
</reference>
<dbReference type="InterPro" id="IPR010512">
    <property type="entry name" value="DUF1091"/>
</dbReference>
<feature type="signal peptide" evidence="1">
    <location>
        <begin position="1"/>
        <end position="21"/>
    </location>
</feature>
<dbReference type="PANTHER" id="PTHR20898">
    <property type="entry name" value="DAEDALUS ON 3-RELATED-RELATED"/>
    <property type="match status" value="1"/>
</dbReference>
<dbReference type="OrthoDB" id="8060832at2759"/>
<keyword evidence="2" id="KW-1185">Reference proteome</keyword>
<dbReference type="Proteomes" id="UP000504633">
    <property type="component" value="Unplaced"/>
</dbReference>
<sequence>MDHRSWLYPLAFMTLLSLAQAKRNFIVDLHNFTCILVDPSYGKELTCVIHKSRPDPVIAVRFMLAKTEKEFNIHFNLDIIKSDESVIKMGNSKLDGCKYLSSLYGNNIYGKFFKRIQQVSNLPRKCPIPGNKLYEIRNYSVEADEFPPAVPELTFRLTLKIMIGDHTIAHIFFIASTIY</sequence>
<evidence type="ECO:0000313" key="2">
    <source>
        <dbReference type="Proteomes" id="UP000504633"/>
    </source>
</evidence>
<dbReference type="SMART" id="SM00697">
    <property type="entry name" value="DM8"/>
    <property type="match status" value="1"/>
</dbReference>
<organism evidence="2 3">
    <name type="scientific">Drosophila hydei</name>
    <name type="common">Fruit fly</name>
    <dbReference type="NCBI Taxonomy" id="7224"/>
    <lineage>
        <taxon>Eukaryota</taxon>
        <taxon>Metazoa</taxon>
        <taxon>Ecdysozoa</taxon>
        <taxon>Arthropoda</taxon>
        <taxon>Hexapoda</taxon>
        <taxon>Insecta</taxon>
        <taxon>Pterygota</taxon>
        <taxon>Neoptera</taxon>
        <taxon>Endopterygota</taxon>
        <taxon>Diptera</taxon>
        <taxon>Brachycera</taxon>
        <taxon>Muscomorpha</taxon>
        <taxon>Ephydroidea</taxon>
        <taxon>Drosophilidae</taxon>
        <taxon>Drosophila</taxon>
    </lineage>
</organism>
<evidence type="ECO:0000313" key="3">
    <source>
        <dbReference type="RefSeq" id="XP_023180166.2"/>
    </source>
</evidence>
<keyword evidence="1" id="KW-0732">Signal</keyword>
<evidence type="ECO:0000256" key="1">
    <source>
        <dbReference type="SAM" id="SignalP"/>
    </source>
</evidence>
<dbReference type="PANTHER" id="PTHR20898:SF0">
    <property type="entry name" value="DAEDALUS ON 3-RELATED"/>
    <property type="match status" value="1"/>
</dbReference>
<gene>
    <name evidence="3" type="primary">LOC111605712</name>
</gene>
<dbReference type="Pfam" id="PF06477">
    <property type="entry name" value="DUF1091"/>
    <property type="match status" value="1"/>
</dbReference>
<proteinExistence type="predicted"/>
<name>A0A6J1ML58_DROHY</name>
<protein>
    <submittedName>
        <fullName evidence="3">Uncharacterized protein LOC111605712</fullName>
    </submittedName>
</protein>
<accession>A0A6J1ML58</accession>
<dbReference type="RefSeq" id="XP_023180166.2">
    <property type="nucleotide sequence ID" value="XM_023324398.2"/>
</dbReference>
<dbReference type="AlphaFoldDB" id="A0A6J1ML58"/>
<dbReference type="KEGG" id="dhe:111605712"/>